<dbReference type="PANTHER" id="PTHR43806:SF11">
    <property type="entry name" value="CEREVISIN-RELATED"/>
    <property type="match status" value="1"/>
</dbReference>
<feature type="active site" description="Charge relay system" evidence="5">
    <location>
        <position position="220"/>
    </location>
</feature>
<evidence type="ECO:0000256" key="6">
    <source>
        <dbReference type="SAM" id="MobiDB-lite"/>
    </source>
</evidence>
<dbReference type="PROSITE" id="PS51892">
    <property type="entry name" value="SUBTILASE"/>
    <property type="match status" value="1"/>
</dbReference>
<keyword evidence="2 5" id="KW-0645">Protease</keyword>
<feature type="active site" description="Charge relay system" evidence="5">
    <location>
        <position position="188"/>
    </location>
</feature>
<dbReference type="Gene3D" id="3.40.50.200">
    <property type="entry name" value="Peptidase S8/S53 domain"/>
    <property type="match status" value="1"/>
</dbReference>
<feature type="signal peptide" evidence="7">
    <location>
        <begin position="1"/>
        <end position="36"/>
    </location>
</feature>
<evidence type="ECO:0000256" key="5">
    <source>
        <dbReference type="PROSITE-ProRule" id="PRU01240"/>
    </source>
</evidence>
<dbReference type="PANTHER" id="PTHR43806">
    <property type="entry name" value="PEPTIDASE S8"/>
    <property type="match status" value="1"/>
</dbReference>
<dbReference type="CDD" id="cd05561">
    <property type="entry name" value="Peptidases_S8_4"/>
    <property type="match status" value="1"/>
</dbReference>
<name>A0ABQ5UIX7_9HYPH</name>
<evidence type="ECO:0000313" key="9">
    <source>
        <dbReference type="EMBL" id="GLQ11578.1"/>
    </source>
</evidence>
<evidence type="ECO:0000256" key="2">
    <source>
        <dbReference type="ARBA" id="ARBA00022670"/>
    </source>
</evidence>
<evidence type="ECO:0000259" key="8">
    <source>
        <dbReference type="Pfam" id="PF00082"/>
    </source>
</evidence>
<feature type="compositionally biased region" description="Acidic residues" evidence="6">
    <location>
        <begin position="36"/>
        <end position="61"/>
    </location>
</feature>
<comment type="caution">
    <text evidence="9">The sequence shown here is derived from an EMBL/GenBank/DDBJ whole genome shotgun (WGS) entry which is preliminary data.</text>
</comment>
<sequence>MLHAAPTFLRILFLALGLMFCSALVLSPILSSPVVADDDDDDGGGDDDDDDYFESDDDDDDYRYVPPVKRAPPAPISVPLPEQAPDQVVVEGLDAPARDMLLDKGFVALTERGSRVLFRVPGGLGVTAALEMIGATAPAALAAPNSYYRSQAVPRECSGALCGHWEAVGWPPAADPICRFEPFIGVVDTGVNLEHDMLKQADVTLETLAPPDVTPSERKHGTAIVAMFVGSPQDRVPGLAPAAQLLVVDPFGRVGTDERSDVFALVQALERLGEAGVDVVSLSLAGPDNAILAAAIKRLQAGNVPVVAAVGNAGPRSAPLFPAAYPDVVAVTAVDGRDNIYRRAVQGAHVSFAAPGVNIPTAASISGVRPQSGTSFAVPFVTTALAAAMADGKEASEAIAVLAETSRDLGAAGRDEVFGWGLVKMPSPC</sequence>
<dbReference type="GO" id="GO:0008233">
    <property type="term" value="F:peptidase activity"/>
    <property type="evidence" value="ECO:0007669"/>
    <property type="project" value="UniProtKB-KW"/>
</dbReference>
<dbReference type="EMBL" id="BSNG01000002">
    <property type="protein sequence ID" value="GLQ11578.1"/>
    <property type="molecule type" value="Genomic_DNA"/>
</dbReference>
<keyword evidence="10" id="KW-1185">Reference proteome</keyword>
<evidence type="ECO:0000256" key="3">
    <source>
        <dbReference type="ARBA" id="ARBA00022801"/>
    </source>
</evidence>
<dbReference type="InterPro" id="IPR036852">
    <property type="entry name" value="Peptidase_S8/S53_dom_sf"/>
</dbReference>
<keyword evidence="7" id="KW-0732">Signal</keyword>
<dbReference type="InterPro" id="IPR050131">
    <property type="entry name" value="Peptidase_S8_subtilisin-like"/>
</dbReference>
<evidence type="ECO:0000256" key="7">
    <source>
        <dbReference type="SAM" id="SignalP"/>
    </source>
</evidence>
<dbReference type="SUPFAM" id="SSF52743">
    <property type="entry name" value="Subtilisin-like"/>
    <property type="match status" value="1"/>
</dbReference>
<evidence type="ECO:0000313" key="10">
    <source>
        <dbReference type="Proteomes" id="UP001161406"/>
    </source>
</evidence>
<organism evidence="9 10">
    <name type="scientific">Devosia yakushimensis</name>
    <dbReference type="NCBI Taxonomy" id="470028"/>
    <lineage>
        <taxon>Bacteria</taxon>
        <taxon>Pseudomonadati</taxon>
        <taxon>Pseudomonadota</taxon>
        <taxon>Alphaproteobacteria</taxon>
        <taxon>Hyphomicrobiales</taxon>
        <taxon>Devosiaceae</taxon>
        <taxon>Devosia</taxon>
    </lineage>
</organism>
<reference evidence="9" key="1">
    <citation type="journal article" date="2014" name="Int. J. Syst. Evol. Microbiol.">
        <title>Complete genome of a new Firmicutes species belonging to the dominant human colonic microbiota ('Ruminococcus bicirculans') reveals two chromosomes and a selective capacity to utilize plant glucans.</title>
        <authorList>
            <consortium name="NISC Comparative Sequencing Program"/>
            <person name="Wegmann U."/>
            <person name="Louis P."/>
            <person name="Goesmann A."/>
            <person name="Henrissat B."/>
            <person name="Duncan S.H."/>
            <person name="Flint H.J."/>
        </authorList>
    </citation>
    <scope>NUCLEOTIDE SEQUENCE</scope>
    <source>
        <strain evidence="9">NBRC 103855</strain>
    </source>
</reference>
<dbReference type="Proteomes" id="UP001161406">
    <property type="component" value="Unassembled WGS sequence"/>
</dbReference>
<dbReference type="GO" id="GO:0006508">
    <property type="term" value="P:proteolysis"/>
    <property type="evidence" value="ECO:0007669"/>
    <property type="project" value="UniProtKB-KW"/>
</dbReference>
<proteinExistence type="inferred from homology"/>
<feature type="active site" description="Charge relay system" evidence="5">
    <location>
        <position position="375"/>
    </location>
</feature>
<accession>A0ABQ5UIX7</accession>
<comment type="similarity">
    <text evidence="1 5">Belongs to the peptidase S8 family.</text>
</comment>
<dbReference type="RefSeq" id="WP_284393058.1">
    <property type="nucleotide sequence ID" value="NZ_BSNG01000002.1"/>
</dbReference>
<feature type="chain" id="PRO_5046145557" evidence="7">
    <location>
        <begin position="37"/>
        <end position="429"/>
    </location>
</feature>
<dbReference type="InterPro" id="IPR000209">
    <property type="entry name" value="Peptidase_S8/S53_dom"/>
</dbReference>
<dbReference type="Pfam" id="PF00082">
    <property type="entry name" value="Peptidase_S8"/>
    <property type="match status" value="1"/>
</dbReference>
<feature type="region of interest" description="Disordered" evidence="6">
    <location>
        <begin position="35"/>
        <end position="63"/>
    </location>
</feature>
<reference evidence="9" key="2">
    <citation type="submission" date="2023-01" db="EMBL/GenBank/DDBJ databases">
        <title>Draft genome sequence of Devosia yakushimensis strain NBRC 103855.</title>
        <authorList>
            <person name="Sun Q."/>
            <person name="Mori K."/>
        </authorList>
    </citation>
    <scope>NUCLEOTIDE SEQUENCE</scope>
    <source>
        <strain evidence="9">NBRC 103855</strain>
    </source>
</reference>
<gene>
    <name evidence="9" type="ORF">GCM10007913_35100</name>
</gene>
<evidence type="ECO:0000256" key="1">
    <source>
        <dbReference type="ARBA" id="ARBA00011073"/>
    </source>
</evidence>
<protein>
    <submittedName>
        <fullName evidence="9">Protease</fullName>
    </submittedName>
</protein>
<feature type="domain" description="Peptidase S8/S53" evidence="8">
    <location>
        <begin position="183"/>
        <end position="421"/>
    </location>
</feature>
<keyword evidence="4 5" id="KW-0720">Serine protease</keyword>
<keyword evidence="3 5" id="KW-0378">Hydrolase</keyword>
<evidence type="ECO:0000256" key="4">
    <source>
        <dbReference type="ARBA" id="ARBA00022825"/>
    </source>
</evidence>